<reference evidence="11" key="2">
    <citation type="submission" date="2023-05" db="EMBL/GenBank/DDBJ databases">
        <title>Comparative genomics of Bacillaceae isolates and their secondary metabolite potential.</title>
        <authorList>
            <person name="Song L."/>
            <person name="Nielsen L.J."/>
            <person name="Mohite O."/>
            <person name="Xu X."/>
            <person name="Weber T."/>
            <person name="Kovacs A.T."/>
        </authorList>
    </citation>
    <scope>NUCLEOTIDE SEQUENCE</scope>
    <source>
        <strain evidence="11">LY1</strain>
    </source>
</reference>
<dbReference type="Proteomes" id="UP001178322">
    <property type="component" value="Chromosome"/>
</dbReference>
<dbReference type="PROSITE" id="PS50928">
    <property type="entry name" value="ABC_TM1"/>
    <property type="match status" value="1"/>
</dbReference>
<dbReference type="RefSeq" id="WP_054771898.1">
    <property type="nucleotide sequence ID" value="NZ_CP045835.1"/>
</dbReference>
<keyword evidence="3" id="KW-1003">Cell membrane</keyword>
<keyword evidence="4 8" id="KW-0812">Transmembrane</keyword>
<protein>
    <submittedName>
        <fullName evidence="10">ABC transporter permease subunit</fullName>
    </submittedName>
    <submittedName>
        <fullName evidence="11">Amino acid ABC transporter permease</fullName>
    </submittedName>
</protein>
<proteinExistence type="inferred from homology"/>
<name>A0AAX3WZJ9_9BACI</name>
<evidence type="ECO:0000256" key="4">
    <source>
        <dbReference type="ARBA" id="ARBA00022692"/>
    </source>
</evidence>
<evidence type="ECO:0000256" key="6">
    <source>
        <dbReference type="ARBA" id="ARBA00022989"/>
    </source>
</evidence>
<feature type="transmembrane region" description="Helical" evidence="8">
    <location>
        <begin position="189"/>
        <end position="208"/>
    </location>
</feature>
<feature type="transmembrane region" description="Helical" evidence="8">
    <location>
        <begin position="84"/>
        <end position="104"/>
    </location>
</feature>
<feature type="transmembrane region" description="Helical" evidence="8">
    <location>
        <begin position="20"/>
        <end position="43"/>
    </location>
</feature>
<keyword evidence="7 8" id="KW-0472">Membrane</keyword>
<dbReference type="PANTHER" id="PTHR30614">
    <property type="entry name" value="MEMBRANE COMPONENT OF AMINO ACID ABC TRANSPORTER"/>
    <property type="match status" value="1"/>
</dbReference>
<organism evidence="11 13">
    <name type="scientific">Lysinibacillus pakistanensis</name>
    <dbReference type="NCBI Taxonomy" id="759811"/>
    <lineage>
        <taxon>Bacteria</taxon>
        <taxon>Bacillati</taxon>
        <taxon>Bacillota</taxon>
        <taxon>Bacilli</taxon>
        <taxon>Bacillales</taxon>
        <taxon>Bacillaceae</taxon>
        <taxon>Lysinibacillus</taxon>
    </lineage>
</organism>
<dbReference type="Pfam" id="PF00528">
    <property type="entry name" value="BPD_transp_1"/>
    <property type="match status" value="1"/>
</dbReference>
<keyword evidence="6 8" id="KW-1133">Transmembrane helix</keyword>
<dbReference type="InterPro" id="IPR043429">
    <property type="entry name" value="ArtM/GltK/GlnP/TcyL/YhdX-like"/>
</dbReference>
<feature type="transmembrane region" description="Helical" evidence="8">
    <location>
        <begin position="163"/>
        <end position="182"/>
    </location>
</feature>
<dbReference type="SUPFAM" id="SSF161098">
    <property type="entry name" value="MetI-like"/>
    <property type="match status" value="1"/>
</dbReference>
<accession>A0AAX3WZJ9</accession>
<evidence type="ECO:0000256" key="2">
    <source>
        <dbReference type="ARBA" id="ARBA00022448"/>
    </source>
</evidence>
<gene>
    <name evidence="10" type="ORF">GDS87_01260</name>
    <name evidence="11" type="ORF">QNH24_01235</name>
</gene>
<keyword evidence="5" id="KW-0029">Amino-acid transport</keyword>
<dbReference type="GO" id="GO:0022857">
    <property type="term" value="F:transmembrane transporter activity"/>
    <property type="evidence" value="ECO:0007669"/>
    <property type="project" value="InterPro"/>
</dbReference>
<dbReference type="Proteomes" id="UP000373269">
    <property type="component" value="Chromosome"/>
</dbReference>
<dbReference type="EMBL" id="CP045835">
    <property type="protein sequence ID" value="QGG49650.1"/>
    <property type="molecule type" value="Genomic_DNA"/>
</dbReference>
<dbReference type="NCBIfam" id="TIGR01726">
    <property type="entry name" value="HEQRo_perm_3TM"/>
    <property type="match status" value="1"/>
</dbReference>
<comment type="similarity">
    <text evidence="8">Belongs to the binding-protein-dependent transport system permease family.</text>
</comment>
<dbReference type="FunFam" id="1.10.3720.10:FF:000033">
    <property type="entry name" value="Polar amino acid ABC transporter permease"/>
    <property type="match status" value="1"/>
</dbReference>
<dbReference type="InterPro" id="IPR035906">
    <property type="entry name" value="MetI-like_sf"/>
</dbReference>
<feature type="domain" description="ABC transmembrane type-1" evidence="9">
    <location>
        <begin position="19"/>
        <end position="208"/>
    </location>
</feature>
<evidence type="ECO:0000313" key="12">
    <source>
        <dbReference type="Proteomes" id="UP000373269"/>
    </source>
</evidence>
<dbReference type="EMBL" id="CP126101">
    <property type="protein sequence ID" value="WHY51895.1"/>
    <property type="molecule type" value="Genomic_DNA"/>
</dbReference>
<keyword evidence="12" id="KW-1185">Reference proteome</keyword>
<evidence type="ECO:0000256" key="7">
    <source>
        <dbReference type="ARBA" id="ARBA00023136"/>
    </source>
</evidence>
<dbReference type="CDD" id="cd06261">
    <property type="entry name" value="TM_PBP2"/>
    <property type="match status" value="1"/>
</dbReference>
<evidence type="ECO:0000313" key="13">
    <source>
        <dbReference type="Proteomes" id="UP001178322"/>
    </source>
</evidence>
<dbReference type="InterPro" id="IPR010065">
    <property type="entry name" value="AA_ABC_transptr_permease_3TM"/>
</dbReference>
<reference evidence="10 12" key="1">
    <citation type="submission" date="2019-11" db="EMBL/GenBank/DDBJ databases">
        <title>Whole Genome Sequencing and Comparative Genomic Analyses of Lysinibacillus pakistanensis LZH-9, a Halotolerant Strain with Excellent COD Removal Capability.</title>
        <authorList>
            <person name="Zhou H."/>
        </authorList>
    </citation>
    <scope>NUCLEOTIDE SEQUENCE [LARGE SCALE GENOMIC DNA]</scope>
    <source>
        <strain evidence="10 12">LZH-9</strain>
    </source>
</reference>
<evidence type="ECO:0000256" key="1">
    <source>
        <dbReference type="ARBA" id="ARBA00004651"/>
    </source>
</evidence>
<evidence type="ECO:0000313" key="10">
    <source>
        <dbReference type="EMBL" id="QGG49650.1"/>
    </source>
</evidence>
<evidence type="ECO:0000256" key="8">
    <source>
        <dbReference type="RuleBase" id="RU363032"/>
    </source>
</evidence>
<dbReference type="AlphaFoldDB" id="A0AAX3WZJ9"/>
<dbReference type="GO" id="GO:0043190">
    <property type="term" value="C:ATP-binding cassette (ABC) transporter complex"/>
    <property type="evidence" value="ECO:0007669"/>
    <property type="project" value="InterPro"/>
</dbReference>
<keyword evidence="2 8" id="KW-0813">Transport</keyword>
<comment type="subcellular location">
    <subcellularLocation>
        <location evidence="1 8">Cell membrane</location>
        <topology evidence="1 8">Multi-pass membrane protein</topology>
    </subcellularLocation>
</comment>
<dbReference type="Gene3D" id="1.10.3720.10">
    <property type="entry name" value="MetI-like"/>
    <property type="match status" value="1"/>
</dbReference>
<dbReference type="InterPro" id="IPR000515">
    <property type="entry name" value="MetI-like"/>
</dbReference>
<evidence type="ECO:0000256" key="5">
    <source>
        <dbReference type="ARBA" id="ARBA00022970"/>
    </source>
</evidence>
<evidence type="ECO:0000313" key="11">
    <source>
        <dbReference type="EMBL" id="WHY51895.1"/>
    </source>
</evidence>
<feature type="transmembrane region" description="Helical" evidence="8">
    <location>
        <begin position="55"/>
        <end position="78"/>
    </location>
</feature>
<dbReference type="PANTHER" id="PTHR30614:SF46">
    <property type="entry name" value="ABC TRANSPORTER MEMBRANE SPANNING PERMEASE-GLUTAMINE TRANSPORT"/>
    <property type="match status" value="1"/>
</dbReference>
<dbReference type="GO" id="GO:0006865">
    <property type="term" value="P:amino acid transport"/>
    <property type="evidence" value="ECO:0007669"/>
    <property type="project" value="UniProtKB-KW"/>
</dbReference>
<evidence type="ECO:0000256" key="3">
    <source>
        <dbReference type="ARBA" id="ARBA00022475"/>
    </source>
</evidence>
<evidence type="ECO:0000259" key="9">
    <source>
        <dbReference type="PROSITE" id="PS50928"/>
    </source>
</evidence>
<sequence length="218" mass="24294">METTFKVMTDALPYLLQGLYMTLLISVLSIIFSLIIGLIACFMRMSKYAILRYPAAIYVNLIRGTPILIQILFIYFGAPTALDIHLSAFTAGLIAISFNIGAYNTEIFRGGIESIGKGQMEAGRSLGFSYAQTMALIILPQAVRRMIPSFVNQLTHAIKDTSMLSVIGIAELTMVGQSIYAMNFRSFEILTMVGLFYFITIYTVSLISTKMERRFVIT</sequence>